<keyword evidence="2" id="KW-1185">Reference proteome</keyword>
<accession>A0A1I7ZE20</accession>
<dbReference type="WBParaSite" id="L893_g25416.t1">
    <property type="protein sequence ID" value="L893_g25416.t1"/>
    <property type="gene ID" value="L893_g25416"/>
</dbReference>
<evidence type="ECO:0000313" key="2">
    <source>
        <dbReference type="Proteomes" id="UP000095287"/>
    </source>
</evidence>
<sequence length="105" mass="12132">MFKFASILPCFYHFPCVSTAFAYAAKISIAPVMNPTMRWQSRTSSIAVVLTSVARQNATYECDEKHNRHERDSDHRNRDDSRECDGDSGKRYASLQHRFILLCRV</sequence>
<reference evidence="3" key="1">
    <citation type="submission" date="2016-11" db="UniProtKB">
        <authorList>
            <consortium name="WormBaseParasite"/>
        </authorList>
    </citation>
    <scope>IDENTIFICATION</scope>
</reference>
<dbReference type="AlphaFoldDB" id="A0A1I7ZE20"/>
<evidence type="ECO:0000256" key="1">
    <source>
        <dbReference type="SAM" id="MobiDB-lite"/>
    </source>
</evidence>
<feature type="compositionally biased region" description="Basic and acidic residues" evidence="1">
    <location>
        <begin position="62"/>
        <end position="89"/>
    </location>
</feature>
<dbReference type="Proteomes" id="UP000095287">
    <property type="component" value="Unplaced"/>
</dbReference>
<name>A0A1I7ZE20_9BILA</name>
<feature type="region of interest" description="Disordered" evidence="1">
    <location>
        <begin position="61"/>
        <end position="89"/>
    </location>
</feature>
<organism evidence="2 3">
    <name type="scientific">Steinernema glaseri</name>
    <dbReference type="NCBI Taxonomy" id="37863"/>
    <lineage>
        <taxon>Eukaryota</taxon>
        <taxon>Metazoa</taxon>
        <taxon>Ecdysozoa</taxon>
        <taxon>Nematoda</taxon>
        <taxon>Chromadorea</taxon>
        <taxon>Rhabditida</taxon>
        <taxon>Tylenchina</taxon>
        <taxon>Panagrolaimomorpha</taxon>
        <taxon>Strongyloidoidea</taxon>
        <taxon>Steinernematidae</taxon>
        <taxon>Steinernema</taxon>
    </lineage>
</organism>
<proteinExistence type="predicted"/>
<evidence type="ECO:0000313" key="3">
    <source>
        <dbReference type="WBParaSite" id="L893_g25416.t1"/>
    </source>
</evidence>
<protein>
    <submittedName>
        <fullName evidence="3">Secreted protein</fullName>
    </submittedName>
</protein>